<feature type="domain" description="4Fe-4S His(Cys)3-ligated-type" evidence="16">
    <location>
        <begin position="82"/>
        <end position="121"/>
    </location>
</feature>
<evidence type="ECO:0000256" key="2">
    <source>
        <dbReference type="ARBA" id="ARBA00004370"/>
    </source>
</evidence>
<dbReference type="FunFam" id="3.10.20.740:FF:000004">
    <property type="entry name" value="NADH-quinone oxidoreductase"/>
    <property type="match status" value="1"/>
</dbReference>
<dbReference type="InterPro" id="IPR017900">
    <property type="entry name" value="4Fe4S_Fe_S_CS"/>
</dbReference>
<name>A0A1M7KMN5_RUMFL</name>
<dbReference type="EMBL" id="FRCT01000009">
    <property type="protein sequence ID" value="SHM66727.1"/>
    <property type="molecule type" value="Genomic_DNA"/>
</dbReference>
<evidence type="ECO:0000259" key="16">
    <source>
        <dbReference type="PROSITE" id="PS51839"/>
    </source>
</evidence>
<evidence type="ECO:0000256" key="1">
    <source>
        <dbReference type="ARBA" id="ARBA00001966"/>
    </source>
</evidence>
<dbReference type="SUPFAM" id="SSF54292">
    <property type="entry name" value="2Fe-2S ferredoxin-like"/>
    <property type="match status" value="1"/>
</dbReference>
<evidence type="ECO:0000313" key="18">
    <source>
        <dbReference type="Proteomes" id="UP000184394"/>
    </source>
</evidence>
<dbReference type="GO" id="GO:0005506">
    <property type="term" value="F:iron ion binding"/>
    <property type="evidence" value="ECO:0007669"/>
    <property type="project" value="InterPro"/>
</dbReference>
<dbReference type="RefSeq" id="WP_072951332.1">
    <property type="nucleotide sequence ID" value="NZ_FRCT01000009.1"/>
</dbReference>
<keyword evidence="8" id="KW-1278">Translocase</keyword>
<dbReference type="NCBIfam" id="TIGR02512">
    <property type="entry name" value="FeFe_hydrog_A"/>
    <property type="match status" value="1"/>
</dbReference>
<dbReference type="GO" id="GO:0008901">
    <property type="term" value="F:ferredoxin hydrogenase activity"/>
    <property type="evidence" value="ECO:0007669"/>
    <property type="project" value="InterPro"/>
</dbReference>
<dbReference type="InterPro" id="IPR004108">
    <property type="entry name" value="Fe_hydrogenase_lsu_C"/>
</dbReference>
<dbReference type="Pfam" id="PF13510">
    <property type="entry name" value="Fer2_4"/>
    <property type="match status" value="1"/>
</dbReference>
<evidence type="ECO:0000259" key="14">
    <source>
        <dbReference type="PROSITE" id="PS51085"/>
    </source>
</evidence>
<feature type="domain" description="2Fe-2S ferredoxin-type" evidence="14">
    <location>
        <begin position="2"/>
        <end position="82"/>
    </location>
</feature>
<dbReference type="InterPro" id="IPR009016">
    <property type="entry name" value="Fe_hydrogenase"/>
</dbReference>
<dbReference type="InterPro" id="IPR017896">
    <property type="entry name" value="4Fe4S_Fe-S-bd"/>
</dbReference>
<dbReference type="Pfam" id="PF12838">
    <property type="entry name" value="Fer4_7"/>
    <property type="match status" value="1"/>
</dbReference>
<dbReference type="Gene3D" id="4.10.260.20">
    <property type="entry name" value="Iron hydrogenase, small subunit"/>
    <property type="match status" value="1"/>
</dbReference>
<dbReference type="InterPro" id="IPR001041">
    <property type="entry name" value="2Fe-2S_ferredoxin-type"/>
</dbReference>
<dbReference type="InterPro" id="IPR000283">
    <property type="entry name" value="NADH_UbQ_OxRdtase_75kDa_su_CS"/>
</dbReference>
<keyword evidence="10" id="KW-0411">Iron-sulfur</keyword>
<keyword evidence="9" id="KW-0408">Iron</keyword>
<dbReference type="PROSITE" id="PS51085">
    <property type="entry name" value="2FE2S_FER_2"/>
    <property type="match status" value="1"/>
</dbReference>
<evidence type="ECO:0000256" key="12">
    <source>
        <dbReference type="ARBA" id="ARBA00023136"/>
    </source>
</evidence>
<dbReference type="GO" id="GO:0008137">
    <property type="term" value="F:NADH dehydrogenase (ubiquinone) activity"/>
    <property type="evidence" value="ECO:0007669"/>
    <property type="project" value="InterPro"/>
</dbReference>
<dbReference type="GO" id="GO:0051539">
    <property type="term" value="F:4 iron, 4 sulfur cluster binding"/>
    <property type="evidence" value="ECO:0007669"/>
    <property type="project" value="UniProtKB-KW"/>
</dbReference>
<gene>
    <name evidence="17" type="ORF">SAMN04487860_109106</name>
</gene>
<keyword evidence="7" id="KW-0677">Repeat</keyword>
<evidence type="ECO:0000256" key="4">
    <source>
        <dbReference type="ARBA" id="ARBA00022485"/>
    </source>
</evidence>
<evidence type="ECO:0000256" key="5">
    <source>
        <dbReference type="ARBA" id="ARBA00022714"/>
    </source>
</evidence>
<dbReference type="InterPro" id="IPR036991">
    <property type="entry name" value="Fe_hydrogenase_ssu_sf"/>
</dbReference>
<dbReference type="GO" id="GO:0016020">
    <property type="term" value="C:membrane"/>
    <property type="evidence" value="ECO:0007669"/>
    <property type="project" value="UniProtKB-SubCell"/>
</dbReference>
<dbReference type="PROSITE" id="PS51839">
    <property type="entry name" value="4FE4S_HC3"/>
    <property type="match status" value="1"/>
</dbReference>
<dbReference type="OrthoDB" id="9805142at2"/>
<comment type="cofactor">
    <cofactor evidence="13">
        <name>[2Fe-2S] cluster</name>
        <dbReference type="ChEBI" id="CHEBI:190135"/>
    </cofactor>
</comment>
<dbReference type="GO" id="GO:0042773">
    <property type="term" value="P:ATP synthesis coupled electron transport"/>
    <property type="evidence" value="ECO:0007669"/>
    <property type="project" value="InterPro"/>
</dbReference>
<comment type="similarity">
    <text evidence="3">Belongs to the complex I 75 kDa subunit family.</text>
</comment>
<accession>A0A1M7KMN5</accession>
<dbReference type="InterPro" id="IPR036010">
    <property type="entry name" value="2Fe-2S_ferredoxin-like_sf"/>
</dbReference>
<evidence type="ECO:0000256" key="8">
    <source>
        <dbReference type="ARBA" id="ARBA00022967"/>
    </source>
</evidence>
<dbReference type="PANTHER" id="PTHR11615">
    <property type="entry name" value="NITRATE, FORMATE, IRON DEHYDROGENASE"/>
    <property type="match status" value="1"/>
</dbReference>
<dbReference type="Gene3D" id="3.40.50.1780">
    <property type="match status" value="1"/>
</dbReference>
<organism evidence="17 18">
    <name type="scientific">Ruminococcus flavefaciens</name>
    <dbReference type="NCBI Taxonomy" id="1265"/>
    <lineage>
        <taxon>Bacteria</taxon>
        <taxon>Bacillati</taxon>
        <taxon>Bacillota</taxon>
        <taxon>Clostridia</taxon>
        <taxon>Eubacteriales</taxon>
        <taxon>Oscillospiraceae</taxon>
        <taxon>Ruminococcus</taxon>
    </lineage>
</organism>
<keyword evidence="12" id="KW-0472">Membrane</keyword>
<evidence type="ECO:0000259" key="15">
    <source>
        <dbReference type="PROSITE" id="PS51379"/>
    </source>
</evidence>
<dbReference type="CDD" id="cd00207">
    <property type="entry name" value="fer2"/>
    <property type="match status" value="1"/>
</dbReference>
<dbReference type="GO" id="GO:0051537">
    <property type="term" value="F:2 iron, 2 sulfur cluster binding"/>
    <property type="evidence" value="ECO:0007669"/>
    <property type="project" value="UniProtKB-KW"/>
</dbReference>
<evidence type="ECO:0000256" key="13">
    <source>
        <dbReference type="ARBA" id="ARBA00034078"/>
    </source>
</evidence>
<keyword evidence="6" id="KW-0479">Metal-binding</keyword>
<keyword evidence="5" id="KW-0001">2Fe-2S</keyword>
<evidence type="ECO:0000256" key="9">
    <source>
        <dbReference type="ARBA" id="ARBA00023004"/>
    </source>
</evidence>
<dbReference type="SMART" id="SM00902">
    <property type="entry name" value="Fe_hyd_SSU"/>
    <property type="match status" value="1"/>
</dbReference>
<keyword evidence="11" id="KW-0520">NAD</keyword>
<evidence type="ECO:0000256" key="6">
    <source>
        <dbReference type="ARBA" id="ARBA00022723"/>
    </source>
</evidence>
<dbReference type="Gene3D" id="3.10.20.740">
    <property type="match status" value="1"/>
</dbReference>
<dbReference type="InterPro" id="IPR050340">
    <property type="entry name" value="Cytosolic_Fe-S_CAF"/>
</dbReference>
<dbReference type="Proteomes" id="UP000184394">
    <property type="component" value="Unassembled WGS sequence"/>
</dbReference>
<dbReference type="InterPro" id="IPR013352">
    <property type="entry name" value="Fe_hydrogenase_subset"/>
</dbReference>
<dbReference type="SMART" id="SM00929">
    <property type="entry name" value="NADH-G_4Fe-4S_3"/>
    <property type="match status" value="1"/>
</dbReference>
<dbReference type="PROSITE" id="PS00198">
    <property type="entry name" value="4FE4S_FER_1"/>
    <property type="match status" value="1"/>
</dbReference>
<feature type="domain" description="4Fe-4S ferredoxin-type" evidence="15">
    <location>
        <begin position="185"/>
        <end position="214"/>
    </location>
</feature>
<reference evidence="17 18" key="1">
    <citation type="submission" date="2016-11" db="EMBL/GenBank/DDBJ databases">
        <authorList>
            <person name="Jaros S."/>
            <person name="Januszkiewicz K."/>
            <person name="Wedrychowicz H."/>
        </authorList>
    </citation>
    <scope>NUCLEOTIDE SEQUENCE [LARGE SCALE GENOMIC DNA]</scope>
    <source>
        <strain evidence="17 18">Y1</strain>
    </source>
</reference>
<dbReference type="FunFam" id="3.30.70.20:FF:000035">
    <property type="entry name" value="Iron hydrogenase 1"/>
    <property type="match status" value="1"/>
</dbReference>
<dbReference type="SUPFAM" id="SSF53920">
    <property type="entry name" value="Fe-only hydrogenase"/>
    <property type="match status" value="1"/>
</dbReference>
<dbReference type="InterPro" id="IPR019574">
    <property type="entry name" value="NADH_UbQ_OxRdtase_Gsu_4Fe4S-bd"/>
</dbReference>
<evidence type="ECO:0000313" key="17">
    <source>
        <dbReference type="EMBL" id="SHM66727.1"/>
    </source>
</evidence>
<dbReference type="Gene3D" id="3.40.950.10">
    <property type="entry name" value="Fe-only Hydrogenase (Larger Subunit), Chain L, domain 3"/>
    <property type="match status" value="1"/>
</dbReference>
<dbReference type="InterPro" id="IPR003149">
    <property type="entry name" value="Fe_hydrogenase_ssu"/>
</dbReference>
<dbReference type="Pfam" id="PF10588">
    <property type="entry name" value="NADH-G_4Fe-4S_3"/>
    <property type="match status" value="1"/>
</dbReference>
<evidence type="ECO:0000256" key="10">
    <source>
        <dbReference type="ARBA" id="ARBA00023014"/>
    </source>
</evidence>
<keyword evidence="4" id="KW-0004">4Fe-4S</keyword>
<dbReference type="Pfam" id="PF02906">
    <property type="entry name" value="Fe_hyd_lg_C"/>
    <property type="match status" value="1"/>
</dbReference>
<comment type="subcellular location">
    <subcellularLocation>
        <location evidence="2">Membrane</location>
    </subcellularLocation>
</comment>
<dbReference type="AlphaFoldDB" id="A0A1M7KMN5"/>
<dbReference type="NCBIfam" id="NF040763">
    <property type="entry name" value="FeFe_hydrog_A6"/>
    <property type="match status" value="1"/>
</dbReference>
<proteinExistence type="inferred from homology"/>
<protein>
    <submittedName>
        <fullName evidence="17">NAD(P)-dependent iron-only hydrogenase catalytic subunit</fullName>
    </submittedName>
</protein>
<dbReference type="PROSITE" id="PS00641">
    <property type="entry name" value="COMPLEX1_75K_1"/>
    <property type="match status" value="1"/>
</dbReference>
<feature type="domain" description="4Fe-4S ferredoxin-type" evidence="15">
    <location>
        <begin position="142"/>
        <end position="172"/>
    </location>
</feature>
<sequence>MENITVKINGVELEVPKGTTVLEAAHMAGFEIPTLCYMKEINEIGACRICVTEVNEGRGFRLVAGCVYPCSNNMEILTSSPKVIAARKKTLELILSTHDRKCLSCVRSGNCELQKLAKDYGVEDATVYDGVKNEYEVDNSAPHMYRDNNKCILCRRCVAVCAKTQGIGVIGANERGFKTYIGSAFDMGLGETSCVSCGQCIAVCPVGALSEKDYTKEVMAAIADPEKTVLVQTAPAVRAGLGECFGNAIGTNVEGKMVAALRRLGFDKVFDTDFSADLTIMEEANEFLDRFSNGGTLPLITSCSPGWIKFCEHYYPDLLDHLSTCKSPQQMFGATAKTYWAQKMGIDPKNIVMVSIMPCTAKKFEIGRPDQSAAGVPDVDYALTTRELGRMIERAGILFNSLPEEKFDDPLGISTGAAVIFGATGGVMEAALRTAVYKLTGENVTDLPEVRGTKDIKEATYNVAGTDVNVIVTSGLANARKVLDSIRDGSCKAQFIEIMACPGGCVNGGGQPQVPMGVRNFVDIREERAKVLYNLDKSMPLRQSHENPAIKKVYEEFFEKPGSHKAHEVLHTSYVKRKVNEI</sequence>
<dbReference type="Gene3D" id="3.30.70.20">
    <property type="match status" value="1"/>
</dbReference>
<dbReference type="PROSITE" id="PS51379">
    <property type="entry name" value="4FE4S_FER_2"/>
    <property type="match status" value="2"/>
</dbReference>
<evidence type="ECO:0000256" key="11">
    <source>
        <dbReference type="ARBA" id="ARBA00023027"/>
    </source>
</evidence>
<dbReference type="Pfam" id="PF02256">
    <property type="entry name" value="Fe_hyd_SSU"/>
    <property type="match status" value="1"/>
</dbReference>
<evidence type="ECO:0000256" key="3">
    <source>
        <dbReference type="ARBA" id="ARBA00005404"/>
    </source>
</evidence>
<dbReference type="InterPro" id="IPR049830">
    <property type="entry name" value="HndD"/>
</dbReference>
<evidence type="ECO:0000256" key="7">
    <source>
        <dbReference type="ARBA" id="ARBA00022737"/>
    </source>
</evidence>
<dbReference type="SUPFAM" id="SSF54862">
    <property type="entry name" value="4Fe-4S ferredoxins"/>
    <property type="match status" value="1"/>
</dbReference>
<comment type="cofactor">
    <cofactor evidence="1">
        <name>[4Fe-4S] cluster</name>
        <dbReference type="ChEBI" id="CHEBI:49883"/>
    </cofactor>
</comment>